<evidence type="ECO:0000259" key="4">
    <source>
        <dbReference type="Pfam" id="PF01212"/>
    </source>
</evidence>
<proteinExistence type="inferred from homology"/>
<dbReference type="Pfam" id="PF01212">
    <property type="entry name" value="Beta_elim_lyase"/>
    <property type="match status" value="1"/>
</dbReference>
<evidence type="ECO:0000256" key="2">
    <source>
        <dbReference type="ARBA" id="ARBA00006966"/>
    </source>
</evidence>
<dbReference type="PIRSF" id="PIRSF038940">
    <property type="entry name" value="Low_specificity_LTA"/>
    <property type="match status" value="1"/>
</dbReference>
<feature type="domain" description="Aromatic amino acid beta-eliminating lyase/threonine aldolase" evidence="4">
    <location>
        <begin position="12"/>
        <end position="292"/>
    </location>
</feature>
<reference evidence="5 6" key="1">
    <citation type="submission" date="2020-01" db="EMBL/GenBank/DDBJ databases">
        <title>Identification and distribution of gene clusters putatively required for synthesis of sphingolipid metabolism inhibitors in phylogenetically diverse species of the filamentous fungus Fusarium.</title>
        <authorList>
            <person name="Kim H.-S."/>
            <person name="Busman M."/>
            <person name="Brown D.W."/>
            <person name="Divon H."/>
            <person name="Uhlig S."/>
            <person name="Proctor R.H."/>
        </authorList>
    </citation>
    <scope>NUCLEOTIDE SEQUENCE [LARGE SCALE GENOMIC DNA]</scope>
    <source>
        <strain evidence="5 6">NRRL 20459</strain>
    </source>
</reference>
<dbReference type="OrthoDB" id="10261951at2759"/>
<dbReference type="GO" id="GO:0004793">
    <property type="term" value="F:threonine aldolase activity"/>
    <property type="evidence" value="ECO:0007669"/>
    <property type="project" value="InterPro"/>
</dbReference>
<dbReference type="Gene3D" id="3.90.1150.10">
    <property type="entry name" value="Aspartate Aminotransferase, domain 1"/>
    <property type="match status" value="1"/>
</dbReference>
<dbReference type="EMBL" id="JAADYS010000774">
    <property type="protein sequence ID" value="KAF4467212.1"/>
    <property type="molecule type" value="Genomic_DNA"/>
</dbReference>
<dbReference type="InterPro" id="IPR001597">
    <property type="entry name" value="ArAA_b-elim_lyase/Thr_aldolase"/>
</dbReference>
<comment type="cofactor">
    <cofactor evidence="1">
        <name>pyridoxal 5'-phosphate</name>
        <dbReference type="ChEBI" id="CHEBI:597326"/>
    </cofactor>
</comment>
<evidence type="ECO:0000313" key="6">
    <source>
        <dbReference type="Proteomes" id="UP000554235"/>
    </source>
</evidence>
<keyword evidence="6" id="KW-1185">Reference proteome</keyword>
<dbReference type="Gene3D" id="3.40.640.10">
    <property type="entry name" value="Type I PLP-dependent aspartate aminotransferase-like (Major domain)"/>
    <property type="match status" value="1"/>
</dbReference>
<dbReference type="SUPFAM" id="SSF53383">
    <property type="entry name" value="PLP-dependent transferases"/>
    <property type="match status" value="1"/>
</dbReference>
<comment type="similarity">
    <text evidence="2">Belongs to the threonine aldolase family.</text>
</comment>
<protein>
    <submittedName>
        <fullName evidence="5">Threonine aldolase</fullName>
    </submittedName>
</protein>
<evidence type="ECO:0000256" key="1">
    <source>
        <dbReference type="ARBA" id="ARBA00001933"/>
    </source>
</evidence>
<accession>A0A8H4LD50</accession>
<dbReference type="AlphaFoldDB" id="A0A8H4LD50"/>
<dbReference type="PANTHER" id="PTHR48097:SF5">
    <property type="entry name" value="LOW SPECIFICITY L-THREONINE ALDOLASE"/>
    <property type="match status" value="1"/>
</dbReference>
<keyword evidence="3" id="KW-0663">Pyridoxal phosphate</keyword>
<dbReference type="InterPro" id="IPR015421">
    <property type="entry name" value="PyrdxlP-dep_Trfase_major"/>
</dbReference>
<gene>
    <name evidence="5" type="ORF">FALBO_5917</name>
</gene>
<evidence type="ECO:0000256" key="3">
    <source>
        <dbReference type="ARBA" id="ARBA00022898"/>
    </source>
</evidence>
<organism evidence="5 6">
    <name type="scientific">Fusarium albosuccineum</name>
    <dbReference type="NCBI Taxonomy" id="1237068"/>
    <lineage>
        <taxon>Eukaryota</taxon>
        <taxon>Fungi</taxon>
        <taxon>Dikarya</taxon>
        <taxon>Ascomycota</taxon>
        <taxon>Pezizomycotina</taxon>
        <taxon>Sordariomycetes</taxon>
        <taxon>Hypocreomycetidae</taxon>
        <taxon>Hypocreales</taxon>
        <taxon>Nectriaceae</taxon>
        <taxon>Fusarium</taxon>
        <taxon>Fusarium decemcellulare species complex</taxon>
    </lineage>
</organism>
<evidence type="ECO:0000313" key="5">
    <source>
        <dbReference type="EMBL" id="KAF4467212.1"/>
    </source>
</evidence>
<dbReference type="Proteomes" id="UP000554235">
    <property type="component" value="Unassembled WGS sequence"/>
</dbReference>
<name>A0A8H4LD50_9HYPO</name>
<dbReference type="PANTHER" id="PTHR48097">
    <property type="entry name" value="L-THREONINE ALDOLASE-RELATED"/>
    <property type="match status" value="1"/>
</dbReference>
<sequence>MANTSVSSNRAFMSDNTAGASPEVVKAIAAAASGHALPYGNDDSTTRVRRRLDEVFECKVDLFPVSSGTAANCIGLAALRPPWGSIFCHQDSHINNDECGAPEALTDGAKLVVIPSSSSKIDPIALSIAVKRKVGDVHSVQPAVLSISQPIENGSVYTVEEIRQLSRIAKDAGLRVHMDGARFANALDRLGVSAADMTWRAGVDILSFGLTKNGAMTVDAIISFDPQLAPALAFRQKRAGQLASKMRFHTAQIEAYLTDELWLRNAHQMAARLSNGIKLLSGPELVAAPEANILFCRLSQHTIQGLLADGYKFYHDRWEAGTVRFVTSFSHTSDDVDELIAAVRRNGGA</sequence>
<dbReference type="GO" id="GO:0006567">
    <property type="term" value="P:L-threonine catabolic process"/>
    <property type="evidence" value="ECO:0007669"/>
    <property type="project" value="InterPro"/>
</dbReference>
<dbReference type="InterPro" id="IPR026273">
    <property type="entry name" value="Low_specificity_L-TA_bact"/>
</dbReference>
<comment type="caution">
    <text evidence="5">The sequence shown here is derived from an EMBL/GenBank/DDBJ whole genome shotgun (WGS) entry which is preliminary data.</text>
</comment>
<dbReference type="InterPro" id="IPR015424">
    <property type="entry name" value="PyrdxlP-dep_Trfase"/>
</dbReference>
<dbReference type="InterPro" id="IPR015422">
    <property type="entry name" value="PyrdxlP-dep_Trfase_small"/>
</dbReference>